<feature type="transmembrane region" description="Helical" evidence="6">
    <location>
        <begin position="6"/>
        <end position="28"/>
    </location>
</feature>
<feature type="transmembrane region" description="Helical" evidence="6">
    <location>
        <begin position="70"/>
        <end position="89"/>
    </location>
</feature>
<evidence type="ECO:0000256" key="3">
    <source>
        <dbReference type="ARBA" id="ARBA00022692"/>
    </source>
</evidence>
<accession>Q6AS60</accession>
<feature type="transmembrane region" description="Helical" evidence="6">
    <location>
        <begin position="186"/>
        <end position="207"/>
    </location>
</feature>
<reference evidence="8" key="1">
    <citation type="journal article" date="2004" name="Environ. Microbiol.">
        <title>The genome of Desulfotalea psychrophila, a sulfate-reducing bacterium from permanently cold Arctic sediments.</title>
        <authorList>
            <person name="Rabus R."/>
            <person name="Ruepp A."/>
            <person name="Frickey T."/>
            <person name="Rattei T."/>
            <person name="Fartmann B."/>
            <person name="Stark M."/>
            <person name="Bauer M."/>
            <person name="Zibat A."/>
            <person name="Lombardot T."/>
            <person name="Becker I."/>
            <person name="Amann J."/>
            <person name="Gellner K."/>
            <person name="Teeling H."/>
            <person name="Leuschner W.D."/>
            <person name="Gloeckner F.-O."/>
            <person name="Lupas A.N."/>
            <person name="Amann R."/>
            <person name="Klenk H.-P."/>
        </authorList>
    </citation>
    <scope>NUCLEOTIDE SEQUENCE [LARGE SCALE GENOMIC DNA]</scope>
    <source>
        <strain evidence="8">DSM 12343 / LSv54</strain>
    </source>
</reference>
<comment type="subcellular location">
    <subcellularLocation>
        <location evidence="1">Cell membrane</location>
        <topology evidence="1">Multi-pass membrane protein</topology>
    </subcellularLocation>
</comment>
<dbReference type="InterPro" id="IPR001123">
    <property type="entry name" value="LeuE-type"/>
</dbReference>
<evidence type="ECO:0000256" key="4">
    <source>
        <dbReference type="ARBA" id="ARBA00022989"/>
    </source>
</evidence>
<feature type="transmembrane region" description="Helical" evidence="6">
    <location>
        <begin position="40"/>
        <end position="64"/>
    </location>
</feature>
<dbReference type="GO" id="GO:0015171">
    <property type="term" value="F:amino acid transmembrane transporter activity"/>
    <property type="evidence" value="ECO:0007669"/>
    <property type="project" value="TreeGrafter"/>
</dbReference>
<dbReference type="PANTHER" id="PTHR30086:SF20">
    <property type="entry name" value="ARGININE EXPORTER PROTEIN ARGO-RELATED"/>
    <property type="match status" value="1"/>
</dbReference>
<sequence>MELHTFITCFIAVSLLTLTPGVDTILVIRNSVRGGWQDGISTSFGICSGLFIHAMISAMGLSLILLQTAWAFSLIKYAGAVYLIYLGLCGLRQAGKSQPDLFIGTATGAVSFTFFRSFGEGFLSNILNPKAVLFYLAFLPQFISPEKSPVIQSLIVVSTHFTVAMIYGCVLAGITNRAQRLFASRAYNRIFNGLTGSILIFIGIKLASAK</sequence>
<keyword evidence="5 6" id="KW-0472">Membrane</keyword>
<keyword evidence="2" id="KW-1003">Cell membrane</keyword>
<keyword evidence="8" id="KW-1185">Reference proteome</keyword>
<evidence type="ECO:0000256" key="5">
    <source>
        <dbReference type="ARBA" id="ARBA00023136"/>
    </source>
</evidence>
<evidence type="ECO:0000313" key="7">
    <source>
        <dbReference type="EMBL" id="CAG34815.1"/>
    </source>
</evidence>
<dbReference type="KEGG" id="dps:DP0086"/>
<organism evidence="7 8">
    <name type="scientific">Desulfotalea psychrophila (strain LSv54 / DSM 12343)</name>
    <dbReference type="NCBI Taxonomy" id="177439"/>
    <lineage>
        <taxon>Bacteria</taxon>
        <taxon>Pseudomonadati</taxon>
        <taxon>Thermodesulfobacteriota</taxon>
        <taxon>Desulfobulbia</taxon>
        <taxon>Desulfobulbales</taxon>
        <taxon>Desulfocapsaceae</taxon>
        <taxon>Desulfotalea</taxon>
    </lineage>
</organism>
<dbReference type="AlphaFoldDB" id="Q6AS60"/>
<dbReference type="Pfam" id="PF01810">
    <property type="entry name" value="LysE"/>
    <property type="match status" value="1"/>
</dbReference>
<feature type="transmembrane region" description="Helical" evidence="6">
    <location>
        <begin position="101"/>
        <end position="119"/>
    </location>
</feature>
<dbReference type="PANTHER" id="PTHR30086">
    <property type="entry name" value="ARGININE EXPORTER PROTEIN ARGO"/>
    <property type="match status" value="1"/>
</dbReference>
<dbReference type="GO" id="GO:0005886">
    <property type="term" value="C:plasma membrane"/>
    <property type="evidence" value="ECO:0007669"/>
    <property type="project" value="UniProtKB-SubCell"/>
</dbReference>
<feature type="transmembrane region" description="Helical" evidence="6">
    <location>
        <begin position="150"/>
        <end position="174"/>
    </location>
</feature>
<keyword evidence="3 6" id="KW-0812">Transmembrane</keyword>
<dbReference type="PIRSF" id="PIRSF006324">
    <property type="entry name" value="LeuE"/>
    <property type="match status" value="1"/>
</dbReference>
<dbReference type="eggNOG" id="COG1280">
    <property type="taxonomic scope" value="Bacteria"/>
</dbReference>
<dbReference type="HOGENOM" id="CLU_079569_3_0_7"/>
<dbReference type="OrthoDB" id="9807053at2"/>
<name>Q6AS60_DESPS</name>
<protein>
    <submittedName>
        <fullName evidence="7">Uncharacterized protein</fullName>
    </submittedName>
</protein>
<gene>
    <name evidence="7" type="ordered locus">DP0086</name>
</gene>
<evidence type="ECO:0000256" key="1">
    <source>
        <dbReference type="ARBA" id="ARBA00004651"/>
    </source>
</evidence>
<dbReference type="RefSeq" id="WP_011187331.1">
    <property type="nucleotide sequence ID" value="NC_006138.1"/>
</dbReference>
<dbReference type="STRING" id="177439.DP0086"/>
<dbReference type="EMBL" id="CR522870">
    <property type="protein sequence ID" value="CAG34815.1"/>
    <property type="molecule type" value="Genomic_DNA"/>
</dbReference>
<proteinExistence type="predicted"/>
<evidence type="ECO:0000256" key="2">
    <source>
        <dbReference type="ARBA" id="ARBA00022475"/>
    </source>
</evidence>
<evidence type="ECO:0000313" key="8">
    <source>
        <dbReference type="Proteomes" id="UP000000602"/>
    </source>
</evidence>
<evidence type="ECO:0000256" key="6">
    <source>
        <dbReference type="SAM" id="Phobius"/>
    </source>
</evidence>
<dbReference type="Proteomes" id="UP000000602">
    <property type="component" value="Chromosome"/>
</dbReference>
<keyword evidence="4 6" id="KW-1133">Transmembrane helix</keyword>